<dbReference type="Gene3D" id="1.10.10.10">
    <property type="entry name" value="Winged helix-like DNA-binding domain superfamily/Winged helix DNA-binding domain"/>
    <property type="match status" value="1"/>
</dbReference>
<evidence type="ECO:0000313" key="3">
    <source>
        <dbReference type="Proteomes" id="UP001385892"/>
    </source>
</evidence>
<dbReference type="PROSITE" id="PS00716">
    <property type="entry name" value="SIGMA70_2"/>
    <property type="match status" value="1"/>
</dbReference>
<evidence type="ECO:0000259" key="1">
    <source>
        <dbReference type="PROSITE" id="PS00716"/>
    </source>
</evidence>
<organism evidence="2 3">
    <name type="scientific">Variovorax rhizosphaerae</name>
    <dbReference type="NCBI Taxonomy" id="1836200"/>
    <lineage>
        <taxon>Bacteria</taxon>
        <taxon>Pseudomonadati</taxon>
        <taxon>Pseudomonadota</taxon>
        <taxon>Betaproteobacteria</taxon>
        <taxon>Burkholderiales</taxon>
        <taxon>Comamonadaceae</taxon>
        <taxon>Variovorax</taxon>
    </lineage>
</organism>
<dbReference type="InterPro" id="IPR000943">
    <property type="entry name" value="RNA_pol_sigma70"/>
</dbReference>
<comment type="caution">
    <text evidence="2">The sequence shown here is derived from an EMBL/GenBank/DDBJ whole genome shotgun (WGS) entry which is preliminary data.</text>
</comment>
<dbReference type="InterPro" id="IPR013324">
    <property type="entry name" value="RNA_pol_sigma_r3/r4-like"/>
</dbReference>
<gene>
    <name evidence="2" type="ORF">WKW82_13540</name>
</gene>
<dbReference type="SUPFAM" id="SSF88659">
    <property type="entry name" value="Sigma3 and sigma4 domains of RNA polymerase sigma factors"/>
    <property type="match status" value="1"/>
</dbReference>
<dbReference type="Pfam" id="PF04545">
    <property type="entry name" value="Sigma70_r4"/>
    <property type="match status" value="1"/>
</dbReference>
<protein>
    <submittedName>
        <fullName evidence="2">Sigma factor-like helix-turn-helix DNA-binding protein</fullName>
    </submittedName>
</protein>
<dbReference type="RefSeq" id="WP_340342801.1">
    <property type="nucleotide sequence ID" value="NZ_JBBKZT010000005.1"/>
</dbReference>
<keyword evidence="3" id="KW-1185">Reference proteome</keyword>
<reference evidence="2 3" key="1">
    <citation type="submission" date="2024-03" db="EMBL/GenBank/DDBJ databases">
        <title>Novel species of the genus Variovorax.</title>
        <authorList>
            <person name="Liu Q."/>
            <person name="Xin Y.-H."/>
        </authorList>
    </citation>
    <scope>NUCLEOTIDE SEQUENCE [LARGE SCALE GENOMIC DNA]</scope>
    <source>
        <strain evidence="2 3">KACC 18900</strain>
    </source>
</reference>
<dbReference type="Proteomes" id="UP001385892">
    <property type="component" value="Unassembled WGS sequence"/>
</dbReference>
<dbReference type="InterPro" id="IPR036388">
    <property type="entry name" value="WH-like_DNA-bd_sf"/>
</dbReference>
<dbReference type="EMBL" id="JBBKZT010000005">
    <property type="protein sequence ID" value="MEJ8847677.1"/>
    <property type="molecule type" value="Genomic_DNA"/>
</dbReference>
<accession>A0ABU8WJH3</accession>
<sequence>MGLRKDRAPPSEVLHPTEALSLGQVAAALGVSKQRVQQIESRALRKLTTELARRGLSLEDLLAERGDMPGITGRRFHRSD</sequence>
<proteinExistence type="predicted"/>
<evidence type="ECO:0000313" key="2">
    <source>
        <dbReference type="EMBL" id="MEJ8847677.1"/>
    </source>
</evidence>
<dbReference type="InterPro" id="IPR007630">
    <property type="entry name" value="RNA_pol_sigma70_r4"/>
</dbReference>
<dbReference type="PRINTS" id="PR00046">
    <property type="entry name" value="SIGMA70FCT"/>
</dbReference>
<feature type="domain" description="RNA polymerase sigma-70" evidence="1">
    <location>
        <begin position="21"/>
        <end position="47"/>
    </location>
</feature>
<name>A0ABU8WJH3_9BURK</name>